<evidence type="ECO:0000256" key="1">
    <source>
        <dbReference type="SAM" id="SignalP"/>
    </source>
</evidence>
<name>A0A388KLK6_CHABU</name>
<evidence type="ECO:0008006" key="4">
    <source>
        <dbReference type="Google" id="ProtNLM"/>
    </source>
</evidence>
<feature type="signal peptide" evidence="1">
    <location>
        <begin position="1"/>
        <end position="21"/>
    </location>
</feature>
<feature type="chain" id="PRO_5017371865" description="Apple domain-containing protein" evidence="1">
    <location>
        <begin position="22"/>
        <end position="105"/>
    </location>
</feature>
<sequence length="105" mass="11976">MTVVAAFCLLVLLAFPAIVSGWCLDDTDHDPNTRRKIDCRKNPDAAGSQRACQSLCYAESWCQGTVWIGSPAHWVKGKYCCFLKDRYNPSALKSQKHRRYCRRGY</sequence>
<accession>A0A388KLK6</accession>
<dbReference type="AlphaFoldDB" id="A0A388KLK6"/>
<reference evidence="2 3" key="1">
    <citation type="journal article" date="2018" name="Cell">
        <title>The Chara Genome: Secondary Complexity and Implications for Plant Terrestrialization.</title>
        <authorList>
            <person name="Nishiyama T."/>
            <person name="Sakayama H."/>
            <person name="Vries J.D."/>
            <person name="Buschmann H."/>
            <person name="Saint-Marcoux D."/>
            <person name="Ullrich K.K."/>
            <person name="Haas F.B."/>
            <person name="Vanderstraeten L."/>
            <person name="Becker D."/>
            <person name="Lang D."/>
            <person name="Vosolsobe S."/>
            <person name="Rombauts S."/>
            <person name="Wilhelmsson P.K.I."/>
            <person name="Janitza P."/>
            <person name="Kern R."/>
            <person name="Heyl A."/>
            <person name="Rumpler F."/>
            <person name="Villalobos L.I.A.C."/>
            <person name="Clay J.M."/>
            <person name="Skokan R."/>
            <person name="Toyoda A."/>
            <person name="Suzuki Y."/>
            <person name="Kagoshima H."/>
            <person name="Schijlen E."/>
            <person name="Tajeshwar N."/>
            <person name="Catarino B."/>
            <person name="Hetherington A.J."/>
            <person name="Saltykova A."/>
            <person name="Bonnot C."/>
            <person name="Breuninger H."/>
            <person name="Symeonidi A."/>
            <person name="Radhakrishnan G.V."/>
            <person name="Van Nieuwerburgh F."/>
            <person name="Deforce D."/>
            <person name="Chang C."/>
            <person name="Karol K.G."/>
            <person name="Hedrich R."/>
            <person name="Ulvskov P."/>
            <person name="Glockner G."/>
            <person name="Delwiche C.F."/>
            <person name="Petrasek J."/>
            <person name="Van de Peer Y."/>
            <person name="Friml J."/>
            <person name="Beilby M."/>
            <person name="Dolan L."/>
            <person name="Kohara Y."/>
            <person name="Sugano S."/>
            <person name="Fujiyama A."/>
            <person name="Delaux P.-M."/>
            <person name="Quint M."/>
            <person name="TheiBen G."/>
            <person name="Hagemann M."/>
            <person name="Harholt J."/>
            <person name="Dunand C."/>
            <person name="Zachgo S."/>
            <person name="Langdale J."/>
            <person name="Maumus F."/>
            <person name="Straeten D.V.D."/>
            <person name="Gould S.B."/>
            <person name="Rensing S.A."/>
        </authorList>
    </citation>
    <scope>NUCLEOTIDE SEQUENCE [LARGE SCALE GENOMIC DNA]</scope>
    <source>
        <strain evidence="2 3">S276</strain>
    </source>
</reference>
<comment type="caution">
    <text evidence="2">The sequence shown here is derived from an EMBL/GenBank/DDBJ whole genome shotgun (WGS) entry which is preliminary data.</text>
</comment>
<dbReference type="Proteomes" id="UP000265515">
    <property type="component" value="Unassembled WGS sequence"/>
</dbReference>
<organism evidence="2 3">
    <name type="scientific">Chara braunii</name>
    <name type="common">Braun's stonewort</name>
    <dbReference type="NCBI Taxonomy" id="69332"/>
    <lineage>
        <taxon>Eukaryota</taxon>
        <taxon>Viridiplantae</taxon>
        <taxon>Streptophyta</taxon>
        <taxon>Charophyceae</taxon>
        <taxon>Charales</taxon>
        <taxon>Characeae</taxon>
        <taxon>Chara</taxon>
    </lineage>
</organism>
<proteinExistence type="predicted"/>
<keyword evidence="3" id="KW-1185">Reference proteome</keyword>
<dbReference type="Gramene" id="GBG70878">
    <property type="protein sequence ID" value="GBG70878"/>
    <property type="gene ID" value="CBR_g8178"/>
</dbReference>
<keyword evidence="1" id="KW-0732">Signal</keyword>
<evidence type="ECO:0000313" key="2">
    <source>
        <dbReference type="EMBL" id="GBG70878.1"/>
    </source>
</evidence>
<gene>
    <name evidence="2" type="ORF">CBR_g8178</name>
</gene>
<evidence type="ECO:0000313" key="3">
    <source>
        <dbReference type="Proteomes" id="UP000265515"/>
    </source>
</evidence>
<protein>
    <recommendedName>
        <fullName evidence="4">Apple domain-containing protein</fullName>
    </recommendedName>
</protein>
<dbReference type="EMBL" id="BFEA01000137">
    <property type="protein sequence ID" value="GBG70878.1"/>
    <property type="molecule type" value="Genomic_DNA"/>
</dbReference>